<evidence type="ECO:0000259" key="5">
    <source>
        <dbReference type="PROSITE" id="PS50893"/>
    </source>
</evidence>
<organism evidence="6 7">
    <name type="scientific">Labilibaculum antarcticum</name>
    <dbReference type="NCBI Taxonomy" id="1717717"/>
    <lineage>
        <taxon>Bacteria</taxon>
        <taxon>Pseudomonadati</taxon>
        <taxon>Bacteroidota</taxon>
        <taxon>Bacteroidia</taxon>
        <taxon>Marinilabiliales</taxon>
        <taxon>Marinifilaceae</taxon>
        <taxon>Labilibaculum</taxon>
    </lineage>
</organism>
<dbReference type="OrthoDB" id="9776556at2"/>
<evidence type="ECO:0000256" key="3">
    <source>
        <dbReference type="ARBA" id="ARBA00022741"/>
    </source>
</evidence>
<dbReference type="InterPro" id="IPR027417">
    <property type="entry name" value="P-loop_NTPase"/>
</dbReference>
<dbReference type="PROSITE" id="PS50893">
    <property type="entry name" value="ABC_TRANSPORTER_2"/>
    <property type="match status" value="1"/>
</dbReference>
<evidence type="ECO:0000313" key="7">
    <source>
        <dbReference type="Proteomes" id="UP000218267"/>
    </source>
</evidence>
<reference evidence="6 7" key="1">
    <citation type="journal article" date="2018" name="Mar. Genomics">
        <title>Complete genome sequence of Marinifilaceae bacterium strain SPP2, isolated from the Antarctic marine sediment.</title>
        <authorList>
            <person name="Watanabe M."/>
            <person name="Kojima H."/>
            <person name="Fukui M."/>
        </authorList>
    </citation>
    <scope>NUCLEOTIDE SEQUENCE [LARGE SCALE GENOMIC DNA]</scope>
    <source>
        <strain evidence="6 7">SPP2</strain>
    </source>
</reference>
<dbReference type="InterPro" id="IPR017871">
    <property type="entry name" value="ABC_transporter-like_CS"/>
</dbReference>
<protein>
    <submittedName>
        <fullName evidence="6">ABC transporter</fullName>
    </submittedName>
</protein>
<dbReference type="SMART" id="SM00382">
    <property type="entry name" value="AAA"/>
    <property type="match status" value="1"/>
</dbReference>
<dbReference type="RefSeq" id="WP_096427673.1">
    <property type="nucleotide sequence ID" value="NZ_AP018042.1"/>
</dbReference>
<dbReference type="GO" id="GO:0005524">
    <property type="term" value="F:ATP binding"/>
    <property type="evidence" value="ECO:0007669"/>
    <property type="project" value="UniProtKB-KW"/>
</dbReference>
<evidence type="ECO:0000256" key="1">
    <source>
        <dbReference type="ARBA" id="ARBA00005417"/>
    </source>
</evidence>
<dbReference type="PROSITE" id="PS00211">
    <property type="entry name" value="ABC_TRANSPORTER_1"/>
    <property type="match status" value="1"/>
</dbReference>
<dbReference type="GO" id="GO:0016887">
    <property type="term" value="F:ATP hydrolysis activity"/>
    <property type="evidence" value="ECO:0007669"/>
    <property type="project" value="InterPro"/>
</dbReference>
<gene>
    <name evidence="6" type="ORF">ALGA_0356</name>
</gene>
<evidence type="ECO:0000313" key="6">
    <source>
        <dbReference type="EMBL" id="BAX78751.1"/>
    </source>
</evidence>
<keyword evidence="2" id="KW-0813">Transport</keyword>
<sequence>MITVQDIQQQSIAELFEQYPFLPGFFEENTLKVNGQIDDKLIDYLKFLDDEEVAEDRAIDKDQLLASMTTYITQMLEFLGEDEDDGVHSISILPGTNKSGEAEQFGELKISKSEIVCIVGPTGSGKSRLLADIEWVAQNDTPTSRTILVNEQIGDKKWRVSSGHKLVAQLSQNMNFVMDLSVYEFLELHAQSRLVEDIEGVIAKIIEQANKLAGEKFELTTPITSLSGGQSRALMIADTAILSKSPIILIDEIENAGIDRKKALDLLIGEEKIVLMATHDPMLALMGDKRIVIKNGGIHKVIETSDEERNLLVDLERMDSVVQNMRTRLRNGEIIKKEDIGF</sequence>
<keyword evidence="4" id="KW-0067">ATP-binding</keyword>
<keyword evidence="3" id="KW-0547">Nucleotide-binding</keyword>
<reference evidence="7" key="2">
    <citation type="journal article" date="2020" name="Antonie Van Leeuwenhoek">
        <title>Labilibaculum antarcticum sp. nov., a novel facultative anaerobic, psychrotorelant bacterium isolated from marine sediment of Antarctica.</title>
        <authorList>
            <person name="Watanabe M."/>
            <person name="Kojima H."/>
            <person name="Fukui M."/>
        </authorList>
    </citation>
    <scope>NUCLEOTIDE SEQUENCE [LARGE SCALE GENOMIC DNA]</scope>
    <source>
        <strain evidence="7">SPP2</strain>
    </source>
</reference>
<accession>A0A1Y1CHH8</accession>
<feature type="domain" description="ABC transporter" evidence="5">
    <location>
        <begin position="87"/>
        <end position="321"/>
    </location>
</feature>
<dbReference type="AlphaFoldDB" id="A0A1Y1CHH8"/>
<dbReference type="InterPro" id="IPR003593">
    <property type="entry name" value="AAA+_ATPase"/>
</dbReference>
<name>A0A1Y1CHH8_9BACT</name>
<dbReference type="PANTHER" id="PTHR43117:SF4">
    <property type="entry name" value="OSMOPROTECTANT IMPORT ATP-BINDING PROTEIN OSMV"/>
    <property type="match status" value="1"/>
</dbReference>
<dbReference type="PANTHER" id="PTHR43117">
    <property type="entry name" value="OSMOPROTECTANT IMPORT ATP-BINDING PROTEIN OSMV"/>
    <property type="match status" value="1"/>
</dbReference>
<dbReference type="EMBL" id="AP018042">
    <property type="protein sequence ID" value="BAX78751.1"/>
    <property type="molecule type" value="Genomic_DNA"/>
</dbReference>
<evidence type="ECO:0000256" key="2">
    <source>
        <dbReference type="ARBA" id="ARBA00022448"/>
    </source>
</evidence>
<dbReference type="SUPFAM" id="SSF52540">
    <property type="entry name" value="P-loop containing nucleoside triphosphate hydrolases"/>
    <property type="match status" value="1"/>
</dbReference>
<dbReference type="InterPro" id="IPR003439">
    <property type="entry name" value="ABC_transporter-like_ATP-bd"/>
</dbReference>
<dbReference type="Gene3D" id="3.40.50.300">
    <property type="entry name" value="P-loop containing nucleotide triphosphate hydrolases"/>
    <property type="match status" value="1"/>
</dbReference>
<dbReference type="Pfam" id="PF00005">
    <property type="entry name" value="ABC_tran"/>
    <property type="match status" value="1"/>
</dbReference>
<comment type="similarity">
    <text evidence="1">Belongs to the ABC transporter superfamily.</text>
</comment>
<evidence type="ECO:0000256" key="4">
    <source>
        <dbReference type="ARBA" id="ARBA00022840"/>
    </source>
</evidence>
<dbReference type="Proteomes" id="UP000218267">
    <property type="component" value="Chromosome"/>
</dbReference>
<proteinExistence type="inferred from homology"/>
<dbReference type="KEGG" id="mbas:ALGA_0356"/>
<keyword evidence="7" id="KW-1185">Reference proteome</keyword>